<proteinExistence type="predicted"/>
<evidence type="ECO:0000259" key="15">
    <source>
        <dbReference type="PROSITE" id="PS51198"/>
    </source>
</evidence>
<dbReference type="GO" id="GO:0003677">
    <property type="term" value="F:DNA binding"/>
    <property type="evidence" value="ECO:0007669"/>
    <property type="project" value="UniProtKB-KW"/>
</dbReference>
<name>A0A841ALW1_9MICO</name>
<keyword evidence="7 14" id="KW-0067">ATP-binding</keyword>
<dbReference type="EC" id="5.6.2.4" evidence="12"/>
<dbReference type="PANTHER" id="PTHR11070:SF55">
    <property type="entry name" value="DNA 3'-5' HELICASE"/>
    <property type="match status" value="1"/>
</dbReference>
<dbReference type="GO" id="GO:0005524">
    <property type="term" value="F:ATP binding"/>
    <property type="evidence" value="ECO:0007669"/>
    <property type="project" value="UniProtKB-UniRule"/>
</dbReference>
<dbReference type="EMBL" id="JACHMJ010000001">
    <property type="protein sequence ID" value="MBB5842475.1"/>
    <property type="molecule type" value="Genomic_DNA"/>
</dbReference>
<evidence type="ECO:0000256" key="11">
    <source>
        <dbReference type="ARBA" id="ARBA00034617"/>
    </source>
</evidence>
<dbReference type="GO" id="GO:0004527">
    <property type="term" value="F:exonuclease activity"/>
    <property type="evidence" value="ECO:0007669"/>
    <property type="project" value="UniProtKB-KW"/>
</dbReference>
<evidence type="ECO:0000256" key="6">
    <source>
        <dbReference type="ARBA" id="ARBA00022839"/>
    </source>
</evidence>
<evidence type="ECO:0000313" key="18">
    <source>
        <dbReference type="Proteomes" id="UP000536685"/>
    </source>
</evidence>
<dbReference type="PANTHER" id="PTHR11070">
    <property type="entry name" value="UVRD / RECB / PCRA DNA HELICASE FAMILY MEMBER"/>
    <property type="match status" value="1"/>
</dbReference>
<protein>
    <recommendedName>
        <fullName evidence="12">DNA 3'-5' helicase</fullName>
        <ecNumber evidence="12">5.6.2.4</ecNumber>
    </recommendedName>
</protein>
<evidence type="ECO:0000256" key="8">
    <source>
        <dbReference type="ARBA" id="ARBA00023125"/>
    </source>
</evidence>
<accession>A0A841ALW1</accession>
<keyword evidence="18" id="KW-1185">Reference proteome</keyword>
<comment type="catalytic activity">
    <reaction evidence="13">
        <text>ATP + H2O = ADP + phosphate + H(+)</text>
        <dbReference type="Rhea" id="RHEA:13065"/>
        <dbReference type="ChEBI" id="CHEBI:15377"/>
        <dbReference type="ChEBI" id="CHEBI:15378"/>
        <dbReference type="ChEBI" id="CHEBI:30616"/>
        <dbReference type="ChEBI" id="CHEBI:43474"/>
        <dbReference type="ChEBI" id="CHEBI:456216"/>
        <dbReference type="EC" id="5.6.2.4"/>
    </reaction>
</comment>
<dbReference type="InterPro" id="IPR014016">
    <property type="entry name" value="UvrD-like_ATP-bd"/>
</dbReference>
<dbReference type="GO" id="GO:0005829">
    <property type="term" value="C:cytosol"/>
    <property type="evidence" value="ECO:0007669"/>
    <property type="project" value="TreeGrafter"/>
</dbReference>
<dbReference type="InterPro" id="IPR027417">
    <property type="entry name" value="P-loop_NTPase"/>
</dbReference>
<evidence type="ECO:0000256" key="7">
    <source>
        <dbReference type="ARBA" id="ARBA00022840"/>
    </source>
</evidence>
<gene>
    <name evidence="17" type="ORF">HD599_000798</name>
</gene>
<feature type="domain" description="UvrD-like helicase C-terminal" evidence="16">
    <location>
        <begin position="352"/>
        <end position="668"/>
    </location>
</feature>
<evidence type="ECO:0000256" key="13">
    <source>
        <dbReference type="ARBA" id="ARBA00048988"/>
    </source>
</evidence>
<feature type="binding site" evidence="14">
    <location>
        <begin position="44"/>
        <end position="51"/>
    </location>
    <ligand>
        <name>ATP</name>
        <dbReference type="ChEBI" id="CHEBI:30616"/>
    </ligand>
</feature>
<dbReference type="InterPro" id="IPR038726">
    <property type="entry name" value="PDDEXK_AddAB-type"/>
</dbReference>
<evidence type="ECO:0000256" key="2">
    <source>
        <dbReference type="ARBA" id="ARBA00022741"/>
    </source>
</evidence>
<dbReference type="InterPro" id="IPR011604">
    <property type="entry name" value="PDDEXK-like_dom_sf"/>
</dbReference>
<comment type="catalytic activity">
    <reaction evidence="11">
        <text>Couples ATP hydrolysis with the unwinding of duplex DNA by translocating in the 3'-5' direction.</text>
        <dbReference type="EC" id="5.6.2.4"/>
    </reaction>
</comment>
<dbReference type="Pfam" id="PF13361">
    <property type="entry name" value="UvrD_C"/>
    <property type="match status" value="1"/>
</dbReference>
<dbReference type="InterPro" id="IPR011335">
    <property type="entry name" value="Restrct_endonuc-II-like"/>
</dbReference>
<evidence type="ECO:0000256" key="4">
    <source>
        <dbReference type="ARBA" id="ARBA00022801"/>
    </source>
</evidence>
<keyword evidence="1" id="KW-0540">Nuclease</keyword>
<dbReference type="PROSITE" id="PS51198">
    <property type="entry name" value="UVRD_HELICASE_ATP_BIND"/>
    <property type="match status" value="1"/>
</dbReference>
<dbReference type="PROSITE" id="PS51217">
    <property type="entry name" value="UVRD_HELICASE_CTER"/>
    <property type="match status" value="1"/>
</dbReference>
<evidence type="ECO:0000256" key="12">
    <source>
        <dbReference type="ARBA" id="ARBA00034808"/>
    </source>
</evidence>
<evidence type="ECO:0000256" key="5">
    <source>
        <dbReference type="ARBA" id="ARBA00022806"/>
    </source>
</evidence>
<organism evidence="17 18">
    <name type="scientific">Conyzicola lurida</name>
    <dbReference type="NCBI Taxonomy" id="1172621"/>
    <lineage>
        <taxon>Bacteria</taxon>
        <taxon>Bacillati</taxon>
        <taxon>Actinomycetota</taxon>
        <taxon>Actinomycetes</taxon>
        <taxon>Micrococcales</taxon>
        <taxon>Microbacteriaceae</taxon>
        <taxon>Conyzicola</taxon>
    </lineage>
</organism>
<dbReference type="SUPFAM" id="SSF52540">
    <property type="entry name" value="P-loop containing nucleoside triphosphate hydrolases"/>
    <property type="match status" value="1"/>
</dbReference>
<keyword evidence="5 14" id="KW-0347">Helicase</keyword>
<sequence>MSIDLQVGARVSALEIAAAIDGDPPTPQQQAVIEADLAPALVIAGAGSGKTETMANRVLYLLANGMVQPSEVLGLTFTRKAAGELATRIRERIEQLAAAGLVGDDYDVFDAPTVATYNSFANSIYRDNAALIGRESDAAVLSEASSWQLARSIVVASHDERLADLDKSVDVVTKAVINLNHELSEIERDSDDVRRMVGELGSVLELPYGGRSNARYPEVRKAIEAVQGLPVLLDLADAFAAAKANRGLVEYSDQVALALTATERVPKIAEELRTRFAVVLLDEYQDTSVVQTRLLRRLFRDHAVMAVGDPHQSIYGWRGASAANLGGFPADFSSAPGSVAKFDLSTSWRNGHAILASANALVEKLNLVTTVEVGSLTASPAASDEDLSVVFEETVTDEAAATAAWLKAQLAVPSKKGTQRTAAMLMRTRSTMSVFTAALDDAGVPYHVLGIGGLLQEPEIVDLVSALWVVNDPTAGSQLIRLLTGSRWRLGVQDVNALSRLASWLRDRDYAQQPLADDLREAMRASVAEAEGGSIVEALDFIAHTRREHGALKNFSEAGLDRLRDAGATFARLRSRANLELVDFVTLVEQELMLDIEVAANDRLPLGNANLEAFFDALGGYLSSDDRASLGGFLSWLSVAEWRDSLGPRPEDPEPGTVQLLTIHGSKGLEWDIVAVPRLVEGELPGAAKDGYNGWLSLGALPYEFRGDASELPLLRWRGIETQKEFDDNRKQFKLDLETRHRLEERRLAYVAVTRARHSLLLSGSFWSKQSKPRSPSEFLLDLEASGVIGELPTESEHEENPLGTEPELLLWPVDPLGVRRGRVEAGAAAVRAVLDREPADDDLPGKWADDLTLLLREREQRLGANELVPVPARVSASRFKDFVTDPAAVASSLRRPMPERPYKATQIGTLFHAWVEERYGVGGTGEELDAFALELDDGGLDGEITSDAELVRLQDTFARSAWAGRKPIDVEREIHLPFDGRVVICKIDAVYFDGERYEVVDWKTGKAPKDAADLERKQLQLALYRLAYARWKGIDPQLIDAVFYFVADDTVVTPERIFDEAELIALWRASFGR</sequence>
<evidence type="ECO:0000259" key="16">
    <source>
        <dbReference type="PROSITE" id="PS51217"/>
    </source>
</evidence>
<keyword evidence="3" id="KW-0227">DNA damage</keyword>
<dbReference type="Gene3D" id="1.10.486.10">
    <property type="entry name" value="PCRA, domain 4"/>
    <property type="match status" value="1"/>
</dbReference>
<dbReference type="Pfam" id="PF12705">
    <property type="entry name" value="PDDEXK_1"/>
    <property type="match status" value="1"/>
</dbReference>
<evidence type="ECO:0000256" key="14">
    <source>
        <dbReference type="PROSITE-ProRule" id="PRU00560"/>
    </source>
</evidence>
<dbReference type="GO" id="GO:0033202">
    <property type="term" value="C:DNA helicase complex"/>
    <property type="evidence" value="ECO:0007669"/>
    <property type="project" value="TreeGrafter"/>
</dbReference>
<keyword evidence="8" id="KW-0238">DNA-binding</keyword>
<dbReference type="InterPro" id="IPR000212">
    <property type="entry name" value="DNA_helicase_UvrD/REP"/>
</dbReference>
<comment type="caution">
    <text evidence="17">The sequence shown here is derived from an EMBL/GenBank/DDBJ whole genome shotgun (WGS) entry which is preliminary data.</text>
</comment>
<dbReference type="Gene3D" id="3.40.50.300">
    <property type="entry name" value="P-loop containing nucleotide triphosphate hydrolases"/>
    <property type="match status" value="4"/>
</dbReference>
<dbReference type="AlphaFoldDB" id="A0A841ALW1"/>
<reference evidence="17 18" key="1">
    <citation type="submission" date="2020-08" db="EMBL/GenBank/DDBJ databases">
        <title>Sequencing the genomes of 1000 actinobacteria strains.</title>
        <authorList>
            <person name="Klenk H.-P."/>
        </authorList>
    </citation>
    <scope>NUCLEOTIDE SEQUENCE [LARGE SCALE GENOMIC DNA]</scope>
    <source>
        <strain evidence="17 18">DSM 105784</strain>
    </source>
</reference>
<feature type="domain" description="UvrD-like helicase ATP-binding" evidence="15">
    <location>
        <begin position="23"/>
        <end position="351"/>
    </location>
</feature>
<evidence type="ECO:0000256" key="10">
    <source>
        <dbReference type="ARBA" id="ARBA00023235"/>
    </source>
</evidence>
<dbReference type="InterPro" id="IPR014017">
    <property type="entry name" value="DNA_helicase_UvrD-like_C"/>
</dbReference>
<evidence type="ECO:0000256" key="9">
    <source>
        <dbReference type="ARBA" id="ARBA00023204"/>
    </source>
</evidence>
<keyword evidence="6" id="KW-0269">Exonuclease</keyword>
<dbReference type="CDD" id="cd17932">
    <property type="entry name" value="DEXQc_UvrD"/>
    <property type="match status" value="1"/>
</dbReference>
<dbReference type="Gene3D" id="3.90.320.10">
    <property type="match status" value="1"/>
</dbReference>
<keyword evidence="4 14" id="KW-0378">Hydrolase</keyword>
<dbReference type="RefSeq" id="WP_184233844.1">
    <property type="nucleotide sequence ID" value="NZ_JACHMJ010000001.1"/>
</dbReference>
<evidence type="ECO:0000256" key="1">
    <source>
        <dbReference type="ARBA" id="ARBA00022722"/>
    </source>
</evidence>
<dbReference type="GO" id="GO:0000725">
    <property type="term" value="P:recombinational repair"/>
    <property type="evidence" value="ECO:0007669"/>
    <property type="project" value="TreeGrafter"/>
</dbReference>
<dbReference type="Proteomes" id="UP000536685">
    <property type="component" value="Unassembled WGS sequence"/>
</dbReference>
<dbReference type="SUPFAM" id="SSF52980">
    <property type="entry name" value="Restriction endonuclease-like"/>
    <property type="match status" value="1"/>
</dbReference>
<evidence type="ECO:0000256" key="3">
    <source>
        <dbReference type="ARBA" id="ARBA00022763"/>
    </source>
</evidence>
<evidence type="ECO:0000313" key="17">
    <source>
        <dbReference type="EMBL" id="MBB5842475.1"/>
    </source>
</evidence>
<keyword evidence="9" id="KW-0234">DNA repair</keyword>
<keyword evidence="2 14" id="KW-0547">Nucleotide-binding</keyword>
<keyword evidence="10" id="KW-0413">Isomerase</keyword>
<dbReference type="Pfam" id="PF00580">
    <property type="entry name" value="UvrD-helicase"/>
    <property type="match status" value="1"/>
</dbReference>
<dbReference type="GO" id="GO:0043138">
    <property type="term" value="F:3'-5' DNA helicase activity"/>
    <property type="evidence" value="ECO:0007669"/>
    <property type="project" value="UniProtKB-EC"/>
</dbReference>